<dbReference type="EMBL" id="JBBNAG010000002">
    <property type="protein sequence ID" value="KAK9157259.1"/>
    <property type="molecule type" value="Genomic_DNA"/>
</dbReference>
<keyword evidence="2" id="KW-0547">Nucleotide-binding</keyword>
<dbReference type="Pfam" id="PF18076">
    <property type="entry name" value="FGAR-AT_N"/>
    <property type="match status" value="1"/>
</dbReference>
<dbReference type="InterPro" id="IPR040707">
    <property type="entry name" value="FGAR-AT_N"/>
</dbReference>
<feature type="domain" description="Phosphoribosylformylglycinamidine synthase N-terminal" evidence="5">
    <location>
        <begin position="130"/>
        <end position="222"/>
    </location>
</feature>
<evidence type="ECO:0000256" key="2">
    <source>
        <dbReference type="ARBA" id="ARBA00022741"/>
    </source>
</evidence>
<keyword evidence="3" id="KW-0658">Purine biosynthesis</keyword>
<organism evidence="6 7">
    <name type="scientific">Stephania cephalantha</name>
    <dbReference type="NCBI Taxonomy" id="152367"/>
    <lineage>
        <taxon>Eukaryota</taxon>
        <taxon>Viridiplantae</taxon>
        <taxon>Streptophyta</taxon>
        <taxon>Embryophyta</taxon>
        <taxon>Tracheophyta</taxon>
        <taxon>Spermatophyta</taxon>
        <taxon>Magnoliopsida</taxon>
        <taxon>Ranunculales</taxon>
        <taxon>Menispermaceae</taxon>
        <taxon>Menispermoideae</taxon>
        <taxon>Cissampelideae</taxon>
        <taxon>Stephania</taxon>
    </lineage>
</organism>
<evidence type="ECO:0000313" key="6">
    <source>
        <dbReference type="EMBL" id="KAK9157259.1"/>
    </source>
</evidence>
<name>A0AAP0KU13_9MAGN</name>
<dbReference type="GO" id="GO:0006164">
    <property type="term" value="P:purine nucleotide biosynthetic process"/>
    <property type="evidence" value="ECO:0007669"/>
    <property type="project" value="UniProtKB-KW"/>
</dbReference>
<gene>
    <name evidence="6" type="ORF">Scep_003833</name>
</gene>
<protein>
    <recommendedName>
        <fullName evidence="5">Phosphoribosylformylglycinamidine synthase N-terminal domain-containing protein</fullName>
    </recommendedName>
</protein>
<evidence type="ECO:0000256" key="1">
    <source>
        <dbReference type="ARBA" id="ARBA00022598"/>
    </source>
</evidence>
<evidence type="ECO:0000256" key="4">
    <source>
        <dbReference type="ARBA" id="ARBA00022840"/>
    </source>
</evidence>
<reference evidence="6 7" key="1">
    <citation type="submission" date="2024-01" db="EMBL/GenBank/DDBJ databases">
        <title>Genome assemblies of Stephania.</title>
        <authorList>
            <person name="Yang L."/>
        </authorList>
    </citation>
    <scope>NUCLEOTIDE SEQUENCE [LARGE SCALE GENOMIC DNA]</scope>
    <source>
        <strain evidence="6">JXDWG</strain>
        <tissue evidence="6">Leaf</tissue>
    </source>
</reference>
<evidence type="ECO:0000313" key="7">
    <source>
        <dbReference type="Proteomes" id="UP001419268"/>
    </source>
</evidence>
<dbReference type="PANTHER" id="PTHR10099">
    <property type="entry name" value="PHOSPHORIBOSYLFORMYLGLYCINAMIDINE SYNTHASE"/>
    <property type="match status" value="1"/>
</dbReference>
<dbReference type="GO" id="GO:0004642">
    <property type="term" value="F:phosphoribosylformylglycinamidine synthase activity"/>
    <property type="evidence" value="ECO:0007669"/>
    <property type="project" value="TreeGrafter"/>
</dbReference>
<dbReference type="PANTHER" id="PTHR10099:SF1">
    <property type="entry name" value="PHOSPHORIBOSYLFORMYLGLYCINAMIDINE SYNTHASE"/>
    <property type="match status" value="1"/>
</dbReference>
<evidence type="ECO:0000256" key="3">
    <source>
        <dbReference type="ARBA" id="ARBA00022755"/>
    </source>
</evidence>
<dbReference type="SUPFAM" id="SSF82697">
    <property type="entry name" value="PurS-like"/>
    <property type="match status" value="1"/>
</dbReference>
<keyword evidence="4" id="KW-0067">ATP-binding</keyword>
<dbReference type="GO" id="GO:0005524">
    <property type="term" value="F:ATP binding"/>
    <property type="evidence" value="ECO:0007669"/>
    <property type="project" value="UniProtKB-KW"/>
</dbReference>
<dbReference type="Proteomes" id="UP001419268">
    <property type="component" value="Unassembled WGS sequence"/>
</dbReference>
<evidence type="ECO:0000259" key="5">
    <source>
        <dbReference type="Pfam" id="PF18076"/>
    </source>
</evidence>
<dbReference type="InterPro" id="IPR036604">
    <property type="entry name" value="PurS-like_sf"/>
</dbReference>
<keyword evidence="7" id="KW-1185">Reference proteome</keyword>
<keyword evidence="1" id="KW-0436">Ligase</keyword>
<accession>A0AAP0KU13</accession>
<dbReference type="AlphaFoldDB" id="A0AAP0KU13"/>
<dbReference type="GO" id="GO:0005737">
    <property type="term" value="C:cytoplasm"/>
    <property type="evidence" value="ECO:0007669"/>
    <property type="project" value="TreeGrafter"/>
</dbReference>
<proteinExistence type="predicted"/>
<sequence length="236" mass="26198">MAAAAAKITAVDFLQGSCRQSLFPETKSRHSHRLWGSIHRRRTAVPLRLSTRGSIISNSSRVLVPVRPKALISDNVSALVDGDSAKMGDSQSKVVHLFRCPLIQESASVELLKLVQTKISNQIIALKTEQCFNVRLDSDLSSEKFQVLKWLLQETYEPENLGAESFLDEERQKDGFNVVIVEVGPRLSFTTTWSANAVSICLACGLTEINRMERSRRYLLYVKAGSGCGNGRRSCI</sequence>
<comment type="caution">
    <text evidence="6">The sequence shown here is derived from an EMBL/GenBank/DDBJ whole genome shotgun (WGS) entry which is preliminary data.</text>
</comment>